<evidence type="ECO:0000313" key="3">
    <source>
        <dbReference type="EMBL" id="WRL65809.1"/>
    </source>
</evidence>
<evidence type="ECO:0000313" key="4">
    <source>
        <dbReference type="Proteomes" id="UP001324287"/>
    </source>
</evidence>
<dbReference type="InterPro" id="IPR013762">
    <property type="entry name" value="Integrase-like_cat_sf"/>
</dbReference>
<dbReference type="Proteomes" id="UP001324287">
    <property type="component" value="Chromosome"/>
</dbReference>
<protein>
    <submittedName>
        <fullName evidence="3">Tyrosine-type recombinase/integrase</fullName>
    </submittedName>
</protein>
<proteinExistence type="predicted"/>
<dbReference type="Gene3D" id="1.10.443.10">
    <property type="entry name" value="Intergrase catalytic core"/>
    <property type="match status" value="1"/>
</dbReference>
<dbReference type="PROSITE" id="PS51898">
    <property type="entry name" value="TYR_RECOMBINASE"/>
    <property type="match status" value="1"/>
</dbReference>
<dbReference type="InterPro" id="IPR002104">
    <property type="entry name" value="Integrase_catalytic"/>
</dbReference>
<keyword evidence="1" id="KW-0233">DNA recombination</keyword>
<evidence type="ECO:0000259" key="2">
    <source>
        <dbReference type="PROSITE" id="PS51898"/>
    </source>
</evidence>
<dbReference type="RefSeq" id="WP_324277126.1">
    <property type="nucleotide sequence ID" value="NZ_CP141261.1"/>
</dbReference>
<keyword evidence="4" id="KW-1185">Reference proteome</keyword>
<organism evidence="3 4">
    <name type="scientific">Blastococcus brunescens</name>
    <dbReference type="NCBI Taxonomy" id="1564165"/>
    <lineage>
        <taxon>Bacteria</taxon>
        <taxon>Bacillati</taxon>
        <taxon>Actinomycetota</taxon>
        <taxon>Actinomycetes</taxon>
        <taxon>Geodermatophilales</taxon>
        <taxon>Geodermatophilaceae</taxon>
        <taxon>Blastococcus</taxon>
    </lineage>
</organism>
<dbReference type="EMBL" id="CP141261">
    <property type="protein sequence ID" value="WRL65809.1"/>
    <property type="molecule type" value="Genomic_DNA"/>
</dbReference>
<dbReference type="InterPro" id="IPR011010">
    <property type="entry name" value="DNA_brk_join_enz"/>
</dbReference>
<accession>A0ABZ1B8V6</accession>
<sequence>MDVGSRRQVAAHLPVVLAGGHCWQVAVEACGLPRGTRFHDLRHFYASALIGAGLHPKAIQSRLGHATIAETMDTYGHLFPDAEDHGRGALDSLFGEAAVPPECPERVAE</sequence>
<dbReference type="Pfam" id="PF00589">
    <property type="entry name" value="Phage_integrase"/>
    <property type="match status" value="1"/>
</dbReference>
<dbReference type="SUPFAM" id="SSF56349">
    <property type="entry name" value="DNA breaking-rejoining enzymes"/>
    <property type="match status" value="1"/>
</dbReference>
<gene>
    <name evidence="3" type="ORF">U6N30_09715</name>
</gene>
<name>A0ABZ1B8V6_9ACTN</name>
<evidence type="ECO:0000256" key="1">
    <source>
        <dbReference type="ARBA" id="ARBA00023172"/>
    </source>
</evidence>
<feature type="domain" description="Tyr recombinase" evidence="2">
    <location>
        <begin position="1"/>
        <end position="91"/>
    </location>
</feature>
<reference evidence="3 4" key="1">
    <citation type="submission" date="2023-12" db="EMBL/GenBank/DDBJ databases">
        <title>Blastococcus brunescens sp. nov., an actonobacterium isolated from sandstone collected in sahara desert.</title>
        <authorList>
            <person name="Gtari M."/>
            <person name="Ghodhbane F."/>
        </authorList>
    </citation>
    <scope>NUCLEOTIDE SEQUENCE [LARGE SCALE GENOMIC DNA]</scope>
    <source>
        <strain evidence="3 4">BMG 8361</strain>
    </source>
</reference>